<dbReference type="InterPro" id="IPR050644">
    <property type="entry name" value="PG_Glycine_Bridge_Synth"/>
</dbReference>
<dbReference type="InterPro" id="IPR038740">
    <property type="entry name" value="BioF2-like_GNAT_dom"/>
</dbReference>
<keyword evidence="2" id="KW-0808">Transferase</keyword>
<comment type="caution">
    <text evidence="2">The sequence shown here is derived from an EMBL/GenBank/DDBJ whole genome shotgun (WGS) entry which is preliminary data.</text>
</comment>
<gene>
    <name evidence="2" type="ORF">FKZ61_08245</name>
</gene>
<sequence length="354" mass="39683">MEIVELRDENRAHWDAYVRASPHGLPQHLAAWREVLTRTYGYRTCYLMAVEGRQVAGVLPLFVVPSRLTGHTVTTLPGGLCAESPEVAGALLAAGQGLAERLGARRLVLHDTRQPWPGPFQTSCEHEAWIVELGDGEEALWRRLDRNIRRQIRMGRNNDLQVEVDRTGRRLDDFYRVLSRFTHQVGTPVFGRSFLENIIRCFPGSFNIVMVYHQGTPIGGYFQMEMGDTVYGLWGATLHDYLALRPVYLAYWTILSDAIAQGFRFLDMGRSPADTNTSRFKGQWGGSPVPVYQQVAPLASGEAAASANGRPAGAVAIQVRQSGLFQAFQQLWPRLPFPLAQFLGPRLRRHVPFA</sequence>
<reference evidence="2 3" key="1">
    <citation type="submission" date="2019-06" db="EMBL/GenBank/DDBJ databases">
        <title>Genome sequence of Litorilinea aerophila BAA-2444.</title>
        <authorList>
            <person name="Maclea K.S."/>
            <person name="Maurais E.G."/>
            <person name="Iannazzi L.C."/>
        </authorList>
    </citation>
    <scope>NUCLEOTIDE SEQUENCE [LARGE SCALE GENOMIC DNA]</scope>
    <source>
        <strain evidence="2 3">ATCC BAA-2444</strain>
    </source>
</reference>
<evidence type="ECO:0000259" key="1">
    <source>
        <dbReference type="Pfam" id="PF13480"/>
    </source>
</evidence>
<dbReference type="EMBL" id="VIGC01000008">
    <property type="protein sequence ID" value="TQE96468.1"/>
    <property type="molecule type" value="Genomic_DNA"/>
</dbReference>
<protein>
    <submittedName>
        <fullName evidence="2">GNAT family N-acetyltransferase</fullName>
    </submittedName>
</protein>
<dbReference type="PANTHER" id="PTHR36174:SF1">
    <property type="entry name" value="LIPID II:GLYCINE GLYCYLTRANSFERASE"/>
    <property type="match status" value="1"/>
</dbReference>
<dbReference type="RefSeq" id="WP_141609613.1">
    <property type="nucleotide sequence ID" value="NZ_VIGC02000008.1"/>
</dbReference>
<dbReference type="InterPro" id="IPR016181">
    <property type="entry name" value="Acyl_CoA_acyltransferase"/>
</dbReference>
<dbReference type="AlphaFoldDB" id="A0A540VI70"/>
<dbReference type="Proteomes" id="UP000317371">
    <property type="component" value="Unassembled WGS sequence"/>
</dbReference>
<accession>A0A540VI70</accession>
<evidence type="ECO:0000313" key="2">
    <source>
        <dbReference type="EMBL" id="TQE96468.1"/>
    </source>
</evidence>
<keyword evidence="3" id="KW-1185">Reference proteome</keyword>
<organism evidence="2 3">
    <name type="scientific">Litorilinea aerophila</name>
    <dbReference type="NCBI Taxonomy" id="1204385"/>
    <lineage>
        <taxon>Bacteria</taxon>
        <taxon>Bacillati</taxon>
        <taxon>Chloroflexota</taxon>
        <taxon>Caldilineae</taxon>
        <taxon>Caldilineales</taxon>
        <taxon>Caldilineaceae</taxon>
        <taxon>Litorilinea</taxon>
    </lineage>
</organism>
<dbReference type="GO" id="GO:0016740">
    <property type="term" value="F:transferase activity"/>
    <property type="evidence" value="ECO:0007669"/>
    <property type="project" value="UniProtKB-KW"/>
</dbReference>
<evidence type="ECO:0000313" key="3">
    <source>
        <dbReference type="Proteomes" id="UP000317371"/>
    </source>
</evidence>
<dbReference type="OrthoDB" id="9785911at2"/>
<proteinExistence type="predicted"/>
<feature type="domain" description="BioF2-like acetyltransferase" evidence="1">
    <location>
        <begin position="145"/>
        <end position="273"/>
    </location>
</feature>
<dbReference type="PANTHER" id="PTHR36174">
    <property type="entry name" value="LIPID II:GLYCINE GLYCYLTRANSFERASE"/>
    <property type="match status" value="1"/>
</dbReference>
<name>A0A540VI70_9CHLR</name>
<dbReference type="SUPFAM" id="SSF55729">
    <property type="entry name" value="Acyl-CoA N-acyltransferases (Nat)"/>
    <property type="match status" value="1"/>
</dbReference>
<dbReference type="Pfam" id="PF13480">
    <property type="entry name" value="Acetyltransf_6"/>
    <property type="match status" value="1"/>
</dbReference>
<dbReference type="Gene3D" id="3.40.630.30">
    <property type="match status" value="1"/>
</dbReference>
<dbReference type="InParanoid" id="A0A540VI70"/>